<keyword evidence="1" id="KW-0238">DNA-binding</keyword>
<gene>
    <name evidence="3" type="ORF">QQS35_18700</name>
</gene>
<dbReference type="RefSeq" id="WP_285933738.1">
    <property type="nucleotide sequence ID" value="NZ_JASTZU010000058.1"/>
</dbReference>
<evidence type="ECO:0000313" key="4">
    <source>
        <dbReference type="Proteomes" id="UP001235343"/>
    </source>
</evidence>
<name>A0ABT7L9E4_9BACI</name>
<organism evidence="3 4">
    <name type="scientific">Aquibacillus rhizosphaerae</name>
    <dbReference type="NCBI Taxonomy" id="3051431"/>
    <lineage>
        <taxon>Bacteria</taxon>
        <taxon>Bacillati</taxon>
        <taxon>Bacillota</taxon>
        <taxon>Bacilli</taxon>
        <taxon>Bacillales</taxon>
        <taxon>Bacillaceae</taxon>
        <taxon>Aquibacillus</taxon>
    </lineage>
</organism>
<sequence length="83" mass="9671">MDNKEAIMVVLGKRLRIVRNAKRISQEKLAEYAQTDKNYISEVERGLKQPTIEKLYTITQALDINIEDLFKGIEEEIQSDFNI</sequence>
<dbReference type="InterPro" id="IPR010982">
    <property type="entry name" value="Lambda_DNA-bd_dom_sf"/>
</dbReference>
<dbReference type="SMART" id="SM00530">
    <property type="entry name" value="HTH_XRE"/>
    <property type="match status" value="1"/>
</dbReference>
<dbReference type="SUPFAM" id="SSF47413">
    <property type="entry name" value="lambda repressor-like DNA-binding domains"/>
    <property type="match status" value="1"/>
</dbReference>
<keyword evidence="4" id="KW-1185">Reference proteome</keyword>
<evidence type="ECO:0000313" key="3">
    <source>
        <dbReference type="EMBL" id="MDL4842468.1"/>
    </source>
</evidence>
<protein>
    <submittedName>
        <fullName evidence="3">Helix-turn-helix transcriptional regulator</fullName>
    </submittedName>
</protein>
<dbReference type="PROSITE" id="PS50943">
    <property type="entry name" value="HTH_CROC1"/>
    <property type="match status" value="1"/>
</dbReference>
<dbReference type="Pfam" id="PF01381">
    <property type="entry name" value="HTH_3"/>
    <property type="match status" value="1"/>
</dbReference>
<accession>A0ABT7L9E4</accession>
<dbReference type="InterPro" id="IPR050807">
    <property type="entry name" value="TransReg_Diox_bact_type"/>
</dbReference>
<comment type="caution">
    <text evidence="3">The sequence shown here is derived from an EMBL/GenBank/DDBJ whole genome shotgun (WGS) entry which is preliminary data.</text>
</comment>
<evidence type="ECO:0000256" key="1">
    <source>
        <dbReference type="ARBA" id="ARBA00023125"/>
    </source>
</evidence>
<evidence type="ECO:0000259" key="2">
    <source>
        <dbReference type="PROSITE" id="PS50943"/>
    </source>
</evidence>
<dbReference type="PANTHER" id="PTHR46797:SF1">
    <property type="entry name" value="METHYLPHOSPHONATE SYNTHASE"/>
    <property type="match status" value="1"/>
</dbReference>
<dbReference type="Proteomes" id="UP001235343">
    <property type="component" value="Unassembled WGS sequence"/>
</dbReference>
<dbReference type="PANTHER" id="PTHR46797">
    <property type="entry name" value="HTH-TYPE TRANSCRIPTIONAL REGULATOR"/>
    <property type="match status" value="1"/>
</dbReference>
<reference evidence="3 4" key="1">
    <citation type="submission" date="2023-06" db="EMBL/GenBank/DDBJ databases">
        <title>Aquibacillus rhizosphaerae LR5S19.</title>
        <authorList>
            <person name="Sun J.-Q."/>
        </authorList>
    </citation>
    <scope>NUCLEOTIDE SEQUENCE [LARGE SCALE GENOMIC DNA]</scope>
    <source>
        <strain evidence="3 4">LR5S19</strain>
    </source>
</reference>
<dbReference type="Gene3D" id="1.10.260.40">
    <property type="entry name" value="lambda repressor-like DNA-binding domains"/>
    <property type="match status" value="1"/>
</dbReference>
<dbReference type="EMBL" id="JASTZU010000058">
    <property type="protein sequence ID" value="MDL4842468.1"/>
    <property type="molecule type" value="Genomic_DNA"/>
</dbReference>
<feature type="domain" description="HTH cro/C1-type" evidence="2">
    <location>
        <begin position="15"/>
        <end position="69"/>
    </location>
</feature>
<proteinExistence type="predicted"/>
<dbReference type="InterPro" id="IPR001387">
    <property type="entry name" value="Cro/C1-type_HTH"/>
</dbReference>
<dbReference type="CDD" id="cd00093">
    <property type="entry name" value="HTH_XRE"/>
    <property type="match status" value="1"/>
</dbReference>